<keyword evidence="6" id="KW-0456">Lyase</keyword>
<evidence type="ECO:0000256" key="1">
    <source>
        <dbReference type="ARBA" id="ARBA00001946"/>
    </source>
</evidence>
<name>A0ABV3SPY4_9HYPH</name>
<sequence length="276" mass="29299">MIPRSYLFVPGDRPDRFDKALATGADIVVLDLEDAVLPESKARAREAVRNWLRMGGRSAVRINGIGMEWHEEDVVLLATLGVAAALLPKAEEPAALDAFVSALPQGLPIVPLIESALGIWNARELASVKGVTRLAFGSIDFQLDTGIEAEGEALLYARSRLVLASTIARIAPPVDGVTIALDDEERLRADIAAARALGFGGKLCVHPRQLAAVHKGFAPDEATLAWAQAVVEAARTSDAGAVRVNGKLVDRPVVERAKRILEDGGQVPQTPDCGGL</sequence>
<evidence type="ECO:0000256" key="3">
    <source>
        <dbReference type="ARBA" id="ARBA00022723"/>
    </source>
</evidence>
<organism evidence="6 7">
    <name type="scientific">Aquibium pacificus</name>
    <dbReference type="NCBI Taxonomy" id="3153579"/>
    <lineage>
        <taxon>Bacteria</taxon>
        <taxon>Pseudomonadati</taxon>
        <taxon>Pseudomonadota</taxon>
        <taxon>Alphaproteobacteria</taxon>
        <taxon>Hyphomicrobiales</taxon>
        <taxon>Phyllobacteriaceae</taxon>
        <taxon>Aquibium</taxon>
    </lineage>
</organism>
<dbReference type="PANTHER" id="PTHR32308:SF10">
    <property type="entry name" value="CITRATE LYASE SUBUNIT BETA"/>
    <property type="match status" value="1"/>
</dbReference>
<evidence type="ECO:0000256" key="4">
    <source>
        <dbReference type="ARBA" id="ARBA00022842"/>
    </source>
</evidence>
<feature type="domain" description="HpcH/HpaI aldolase/citrate lyase" evidence="5">
    <location>
        <begin position="4"/>
        <end position="207"/>
    </location>
</feature>
<dbReference type="InterPro" id="IPR005000">
    <property type="entry name" value="Aldolase/citrate-lyase_domain"/>
</dbReference>
<dbReference type="InterPro" id="IPR011206">
    <property type="entry name" value="Citrate_lyase_beta/mcl1/mcl2"/>
</dbReference>
<accession>A0ABV3SPY4</accession>
<comment type="cofactor">
    <cofactor evidence="1">
        <name>Mg(2+)</name>
        <dbReference type="ChEBI" id="CHEBI:18420"/>
    </cofactor>
</comment>
<dbReference type="Pfam" id="PF03328">
    <property type="entry name" value="HpcH_HpaI"/>
    <property type="match status" value="1"/>
</dbReference>
<dbReference type="PIRSF" id="PIRSF015582">
    <property type="entry name" value="Cit_lyase_B"/>
    <property type="match status" value="1"/>
</dbReference>
<reference evidence="6 7" key="1">
    <citation type="submission" date="2024-05" db="EMBL/GenBank/DDBJ databases">
        <authorList>
            <person name="Jiang F."/>
        </authorList>
    </citation>
    <scope>NUCLEOTIDE SEQUENCE [LARGE SCALE GENOMIC DNA]</scope>
    <source>
        <strain evidence="6 7">LZ166</strain>
    </source>
</reference>
<dbReference type="GO" id="GO:0016829">
    <property type="term" value="F:lyase activity"/>
    <property type="evidence" value="ECO:0007669"/>
    <property type="project" value="UniProtKB-KW"/>
</dbReference>
<evidence type="ECO:0000259" key="5">
    <source>
        <dbReference type="Pfam" id="PF03328"/>
    </source>
</evidence>
<dbReference type="PANTHER" id="PTHR32308">
    <property type="entry name" value="LYASE BETA SUBUNIT, PUTATIVE (AFU_ORTHOLOGUE AFUA_4G13030)-RELATED"/>
    <property type="match status" value="1"/>
</dbReference>
<dbReference type="InterPro" id="IPR040442">
    <property type="entry name" value="Pyrv_kinase-like_dom_sf"/>
</dbReference>
<keyword evidence="7" id="KW-1185">Reference proteome</keyword>
<dbReference type="Proteomes" id="UP001556692">
    <property type="component" value="Unassembled WGS sequence"/>
</dbReference>
<keyword evidence="4" id="KW-0460">Magnesium</keyword>
<dbReference type="InterPro" id="IPR015813">
    <property type="entry name" value="Pyrv/PenolPyrv_kinase-like_dom"/>
</dbReference>
<dbReference type="EMBL" id="JBDPGJ010000006">
    <property type="protein sequence ID" value="MEX0408853.1"/>
    <property type="molecule type" value="Genomic_DNA"/>
</dbReference>
<gene>
    <name evidence="6" type="ORF">ABGN05_24740</name>
</gene>
<keyword evidence="3" id="KW-0479">Metal-binding</keyword>
<proteinExistence type="inferred from homology"/>
<dbReference type="Gene3D" id="3.20.20.60">
    <property type="entry name" value="Phosphoenolpyruvate-binding domains"/>
    <property type="match status" value="1"/>
</dbReference>
<comment type="caution">
    <text evidence="6">The sequence shown here is derived from an EMBL/GenBank/DDBJ whole genome shotgun (WGS) entry which is preliminary data.</text>
</comment>
<evidence type="ECO:0000256" key="2">
    <source>
        <dbReference type="ARBA" id="ARBA00005568"/>
    </source>
</evidence>
<dbReference type="RefSeq" id="WP_367956702.1">
    <property type="nucleotide sequence ID" value="NZ_JBDPGJ010000006.1"/>
</dbReference>
<dbReference type="SUPFAM" id="SSF51621">
    <property type="entry name" value="Phosphoenolpyruvate/pyruvate domain"/>
    <property type="match status" value="1"/>
</dbReference>
<protein>
    <submittedName>
        <fullName evidence="6">CoA ester lyase</fullName>
    </submittedName>
</protein>
<comment type="similarity">
    <text evidence="2">Belongs to the HpcH/HpaI aldolase family.</text>
</comment>
<evidence type="ECO:0000313" key="6">
    <source>
        <dbReference type="EMBL" id="MEX0408853.1"/>
    </source>
</evidence>
<evidence type="ECO:0000313" key="7">
    <source>
        <dbReference type="Proteomes" id="UP001556692"/>
    </source>
</evidence>